<evidence type="ECO:0000313" key="13">
    <source>
        <dbReference type="Proteomes" id="UP001231189"/>
    </source>
</evidence>
<keyword evidence="5" id="KW-0862">Zinc</keyword>
<dbReference type="GO" id="GO:0008270">
    <property type="term" value="F:zinc ion binding"/>
    <property type="evidence" value="ECO:0007669"/>
    <property type="project" value="UniProtKB-KW"/>
</dbReference>
<organism evidence="12 13">
    <name type="scientific">Lolium multiflorum</name>
    <name type="common">Italian ryegrass</name>
    <name type="synonym">Lolium perenne subsp. multiflorum</name>
    <dbReference type="NCBI Taxonomy" id="4521"/>
    <lineage>
        <taxon>Eukaryota</taxon>
        <taxon>Viridiplantae</taxon>
        <taxon>Streptophyta</taxon>
        <taxon>Embryophyta</taxon>
        <taxon>Tracheophyta</taxon>
        <taxon>Spermatophyta</taxon>
        <taxon>Magnoliopsida</taxon>
        <taxon>Liliopsida</taxon>
        <taxon>Poales</taxon>
        <taxon>Poaceae</taxon>
        <taxon>BOP clade</taxon>
        <taxon>Pooideae</taxon>
        <taxon>Poodae</taxon>
        <taxon>Poeae</taxon>
        <taxon>Poeae Chloroplast Group 2 (Poeae type)</taxon>
        <taxon>Loliodinae</taxon>
        <taxon>Loliinae</taxon>
        <taxon>Lolium</taxon>
    </lineage>
</organism>
<evidence type="ECO:0000256" key="3">
    <source>
        <dbReference type="ARBA" id="ARBA00022737"/>
    </source>
</evidence>
<feature type="domain" description="C2H2-type" evidence="11">
    <location>
        <begin position="87"/>
        <end position="114"/>
    </location>
</feature>
<feature type="domain" description="C2H2-type" evidence="11">
    <location>
        <begin position="310"/>
        <end position="337"/>
    </location>
</feature>
<feature type="compositionally biased region" description="Basic and acidic residues" evidence="10">
    <location>
        <begin position="1"/>
        <end position="14"/>
    </location>
</feature>
<evidence type="ECO:0000256" key="1">
    <source>
        <dbReference type="ARBA" id="ARBA00004123"/>
    </source>
</evidence>
<evidence type="ECO:0000313" key="12">
    <source>
        <dbReference type="EMBL" id="KAK1620565.1"/>
    </source>
</evidence>
<evidence type="ECO:0000256" key="8">
    <source>
        <dbReference type="ARBA" id="ARBA00023242"/>
    </source>
</evidence>
<dbReference type="PANTHER" id="PTHR26374">
    <property type="entry name" value="ZINC FINGER PROTEIN ZAT5"/>
    <property type="match status" value="1"/>
</dbReference>
<dbReference type="SMART" id="SM00355">
    <property type="entry name" value="ZnF_C2H2"/>
    <property type="match status" value="3"/>
</dbReference>
<accession>A0AAD8RFL1</accession>
<keyword evidence="7" id="KW-0804">Transcription</keyword>
<evidence type="ECO:0000256" key="5">
    <source>
        <dbReference type="ARBA" id="ARBA00022833"/>
    </source>
</evidence>
<dbReference type="Gene3D" id="3.30.160.60">
    <property type="entry name" value="Classic Zinc Finger"/>
    <property type="match status" value="1"/>
</dbReference>
<sequence>MADDQQPLRRGREIEEGEVVSGYHASAGSDTDTDDEDARYYLQSSNDNNHLVNVGAGSASSFGSDWTVSDVDAGDIGDALAKAKRQFPCGVCGREFGSRKAVHGHMKVHAQAAKVDKKVAAVVSGGSVSAVEQLGDSVSTAVVVTAMPRLFDDTITSVQSACTNNPAVNGGSGGSSARSSVEPMQSGQSKIIAVVAHAPPAAAQEQLPVAPPPATLQQATFIPLMVPAVPQQDPVGLHMAVGLAPAGNSGRRFPCRECDRWFPTYQGLGGHAAGHKNKRIAAEAAATAAAGIDPQDHVASRGGARPAKSHACEICGAEYERGVSLGGHKRKHYKGKPIVPRKRLRPSSDLYLPELTLALEPGVPIVAPPLAAAPQPAQVAPAVRASVRIFGVDFVQQANTE</sequence>
<feature type="region of interest" description="Disordered" evidence="10">
    <location>
        <begin position="1"/>
        <end position="35"/>
    </location>
</feature>
<evidence type="ECO:0000259" key="11">
    <source>
        <dbReference type="PROSITE" id="PS50157"/>
    </source>
</evidence>
<name>A0AAD8RFL1_LOLMU</name>
<dbReference type="PANTHER" id="PTHR26374:SF378">
    <property type="entry name" value="C2H2-TYPE ZINC FINGER FAMILY PROTEIN"/>
    <property type="match status" value="1"/>
</dbReference>
<keyword evidence="2" id="KW-0479">Metal-binding</keyword>
<keyword evidence="8" id="KW-0539">Nucleus</keyword>
<evidence type="ECO:0000256" key="7">
    <source>
        <dbReference type="ARBA" id="ARBA00023163"/>
    </source>
</evidence>
<dbReference type="SUPFAM" id="SSF57667">
    <property type="entry name" value="beta-beta-alpha zinc fingers"/>
    <property type="match status" value="1"/>
</dbReference>
<keyword evidence="3" id="KW-0677">Repeat</keyword>
<comment type="subcellular location">
    <subcellularLocation>
        <location evidence="1">Nucleus</location>
    </subcellularLocation>
</comment>
<dbReference type="EMBL" id="JAUUTY010000006">
    <property type="protein sequence ID" value="KAK1620565.1"/>
    <property type="molecule type" value="Genomic_DNA"/>
</dbReference>
<gene>
    <name evidence="12" type="ORF">QYE76_026082</name>
</gene>
<dbReference type="InterPro" id="IPR036236">
    <property type="entry name" value="Znf_C2H2_sf"/>
</dbReference>
<dbReference type="AlphaFoldDB" id="A0AAD8RFL1"/>
<evidence type="ECO:0000256" key="10">
    <source>
        <dbReference type="SAM" id="MobiDB-lite"/>
    </source>
</evidence>
<dbReference type="GO" id="GO:0005634">
    <property type="term" value="C:nucleus"/>
    <property type="evidence" value="ECO:0007669"/>
    <property type="project" value="UniProtKB-SubCell"/>
</dbReference>
<dbReference type="Pfam" id="PF13912">
    <property type="entry name" value="zf-C2H2_6"/>
    <property type="match status" value="3"/>
</dbReference>
<keyword evidence="13" id="KW-1185">Reference proteome</keyword>
<evidence type="ECO:0000256" key="4">
    <source>
        <dbReference type="ARBA" id="ARBA00022771"/>
    </source>
</evidence>
<reference evidence="12" key="1">
    <citation type="submission" date="2023-07" db="EMBL/GenBank/DDBJ databases">
        <title>A chromosome-level genome assembly of Lolium multiflorum.</title>
        <authorList>
            <person name="Chen Y."/>
            <person name="Copetti D."/>
            <person name="Kolliker R."/>
            <person name="Studer B."/>
        </authorList>
    </citation>
    <scope>NUCLEOTIDE SEQUENCE</scope>
    <source>
        <strain evidence="12">02402/16</strain>
        <tissue evidence="12">Leaf</tissue>
    </source>
</reference>
<protein>
    <recommendedName>
        <fullName evidence="11">C2H2-type domain-containing protein</fullName>
    </recommendedName>
</protein>
<proteinExistence type="predicted"/>
<keyword evidence="4 9" id="KW-0863">Zinc-finger</keyword>
<comment type="caution">
    <text evidence="12">The sequence shown here is derived from an EMBL/GenBank/DDBJ whole genome shotgun (WGS) entry which is preliminary data.</text>
</comment>
<dbReference type="InterPro" id="IPR013087">
    <property type="entry name" value="Znf_C2H2_type"/>
</dbReference>
<keyword evidence="6" id="KW-0805">Transcription regulation</keyword>
<evidence type="ECO:0000256" key="2">
    <source>
        <dbReference type="ARBA" id="ARBA00022723"/>
    </source>
</evidence>
<evidence type="ECO:0000256" key="9">
    <source>
        <dbReference type="PROSITE-ProRule" id="PRU00042"/>
    </source>
</evidence>
<evidence type="ECO:0000256" key="6">
    <source>
        <dbReference type="ARBA" id="ARBA00023015"/>
    </source>
</evidence>
<dbReference type="PROSITE" id="PS00028">
    <property type="entry name" value="ZINC_FINGER_C2H2_1"/>
    <property type="match status" value="3"/>
</dbReference>
<dbReference type="PROSITE" id="PS50157">
    <property type="entry name" value="ZINC_FINGER_C2H2_2"/>
    <property type="match status" value="3"/>
</dbReference>
<feature type="domain" description="C2H2-type" evidence="11">
    <location>
        <begin position="253"/>
        <end position="280"/>
    </location>
</feature>
<dbReference type="Proteomes" id="UP001231189">
    <property type="component" value="Unassembled WGS sequence"/>
</dbReference>